<dbReference type="PROSITE" id="PS51257">
    <property type="entry name" value="PROKAR_LIPOPROTEIN"/>
    <property type="match status" value="1"/>
</dbReference>
<dbReference type="EMBL" id="QOVN01000004">
    <property type="protein sequence ID" value="RXG28837.1"/>
    <property type="molecule type" value="Genomic_DNA"/>
</dbReference>
<dbReference type="Gene3D" id="3.10.450.50">
    <property type="match status" value="1"/>
</dbReference>
<protein>
    <recommendedName>
        <fullName evidence="5">Lumazine-binding</fullName>
    </recommendedName>
</protein>
<sequence length="149" mass="17236">MKRIITLVFIISFSCVKAQEPEQAKEVVIAFFNAFHQQDTLAMKELVYDSIKMQSIGLSKSGSVKLSTSSFDSFLKSIAGIPDTVNFEERILDYKVRVDVLMANVWTPYEFYINNEISHCGVNNFQMIWDDNTWKIFYIVDTRHQEGCK</sequence>
<reference evidence="3" key="2">
    <citation type="submission" date="2016-11" db="EMBL/GenBank/DDBJ databases">
        <authorList>
            <person name="Varghese N."/>
            <person name="Submissions S."/>
        </authorList>
    </citation>
    <scope>NUCLEOTIDE SEQUENCE [LARGE SCALE GENOMIC DNA]</scope>
    <source>
        <strain evidence="3">DSM 19859</strain>
    </source>
</reference>
<gene>
    <name evidence="1" type="ORF">DSM01_2298</name>
    <name evidence="2" type="ORF">SAMN04487999_0177</name>
</gene>
<accession>A0A1M5SVV0</accession>
<dbReference type="SUPFAM" id="SSF54427">
    <property type="entry name" value="NTF2-like"/>
    <property type="match status" value="1"/>
</dbReference>
<dbReference type="STRING" id="573501.SAMN04487999_0177"/>
<evidence type="ECO:0000313" key="4">
    <source>
        <dbReference type="Proteomes" id="UP000290037"/>
    </source>
</evidence>
<evidence type="ECO:0008006" key="5">
    <source>
        <dbReference type="Google" id="ProtNLM"/>
    </source>
</evidence>
<dbReference type="AlphaFoldDB" id="A0A1M5SVV0"/>
<dbReference type="Proteomes" id="UP000184240">
    <property type="component" value="Unassembled WGS sequence"/>
</dbReference>
<dbReference type="OrthoDB" id="117186at2"/>
<keyword evidence="4" id="KW-1185">Reference proteome</keyword>
<dbReference type="RefSeq" id="WP_072979371.1">
    <property type="nucleotide sequence ID" value="NZ_FQXT01000001.1"/>
</dbReference>
<dbReference type="InterPro" id="IPR032710">
    <property type="entry name" value="NTF2-like_dom_sf"/>
</dbReference>
<reference evidence="1 4" key="3">
    <citation type="submission" date="2018-07" db="EMBL/GenBank/DDBJ databases">
        <title>Leeuwenhoekiella genomics.</title>
        <authorList>
            <person name="Tahon G."/>
            <person name="Willems A."/>
        </authorList>
    </citation>
    <scope>NUCLEOTIDE SEQUENCE [LARGE SCALE GENOMIC DNA]</scope>
    <source>
        <strain evidence="1 4">LMG 24856</strain>
    </source>
</reference>
<dbReference type="Proteomes" id="UP000290037">
    <property type="component" value="Unassembled WGS sequence"/>
</dbReference>
<name>A0A1M5SVV0_9FLAO</name>
<evidence type="ECO:0000313" key="1">
    <source>
        <dbReference type="EMBL" id="RXG28837.1"/>
    </source>
</evidence>
<reference evidence="2" key="1">
    <citation type="submission" date="2016-11" db="EMBL/GenBank/DDBJ databases">
        <authorList>
            <person name="Jaros S."/>
            <person name="Januszkiewicz K."/>
            <person name="Wedrychowicz H."/>
        </authorList>
    </citation>
    <scope>NUCLEOTIDE SEQUENCE [LARGE SCALE GENOMIC DNA]</scope>
    <source>
        <strain evidence="2">DSM 19859</strain>
    </source>
</reference>
<evidence type="ECO:0000313" key="2">
    <source>
        <dbReference type="EMBL" id="SHH42691.1"/>
    </source>
</evidence>
<dbReference type="EMBL" id="FQXT01000001">
    <property type="protein sequence ID" value="SHH42691.1"/>
    <property type="molecule type" value="Genomic_DNA"/>
</dbReference>
<organism evidence="2 3">
    <name type="scientific">Leeuwenhoekiella palythoae</name>
    <dbReference type="NCBI Taxonomy" id="573501"/>
    <lineage>
        <taxon>Bacteria</taxon>
        <taxon>Pseudomonadati</taxon>
        <taxon>Bacteroidota</taxon>
        <taxon>Flavobacteriia</taxon>
        <taxon>Flavobacteriales</taxon>
        <taxon>Flavobacteriaceae</taxon>
        <taxon>Leeuwenhoekiella</taxon>
    </lineage>
</organism>
<evidence type="ECO:0000313" key="3">
    <source>
        <dbReference type="Proteomes" id="UP000184240"/>
    </source>
</evidence>
<proteinExistence type="predicted"/>